<dbReference type="SUPFAM" id="SSF47157">
    <property type="entry name" value="Mitochondrial import receptor subunit Tom20"/>
    <property type="match status" value="1"/>
</dbReference>
<reference evidence="9 10" key="1">
    <citation type="journal article" date="2019" name="Fungal Biol. Biotechnol.">
        <title>Draft genome sequence of fastidious pathogen Ceratobasidium theobromae, which causes vascular-streak dieback in Theobroma cacao.</title>
        <authorList>
            <person name="Ali S.S."/>
            <person name="Asman A."/>
            <person name="Shao J."/>
            <person name="Firmansyah A.P."/>
            <person name="Susilo A.W."/>
            <person name="Rosmana A."/>
            <person name="McMahon P."/>
            <person name="Junaid M."/>
            <person name="Guest D."/>
            <person name="Kheng T.Y."/>
            <person name="Meinhardt L.W."/>
            <person name="Bailey B.A."/>
        </authorList>
    </citation>
    <scope>NUCLEOTIDE SEQUENCE [LARGE SCALE GENOMIC DNA]</scope>
    <source>
        <strain evidence="9 10">CT2</strain>
    </source>
</reference>
<dbReference type="Pfam" id="PF02064">
    <property type="entry name" value="MAS20"/>
    <property type="match status" value="1"/>
</dbReference>
<proteinExistence type="inferred from homology"/>
<dbReference type="GO" id="GO:0006605">
    <property type="term" value="P:protein targeting"/>
    <property type="evidence" value="ECO:0007669"/>
    <property type="project" value="InterPro"/>
</dbReference>
<name>A0A5N5QPV3_9AGAM</name>
<keyword evidence="4" id="KW-1000">Mitochondrion outer membrane</keyword>
<dbReference type="Gene3D" id="1.10.510.10">
    <property type="entry name" value="Transferase(Phosphotransferase) domain 1"/>
    <property type="match status" value="1"/>
</dbReference>
<evidence type="ECO:0000256" key="3">
    <source>
        <dbReference type="ARBA" id="ARBA00022692"/>
    </source>
</evidence>
<keyword evidence="5" id="KW-1133">Transmembrane helix</keyword>
<dbReference type="InterPro" id="IPR023392">
    <property type="entry name" value="Tom20_dom_sf"/>
</dbReference>
<dbReference type="InterPro" id="IPR011009">
    <property type="entry name" value="Kinase-like_dom_sf"/>
</dbReference>
<dbReference type="GO" id="GO:0005742">
    <property type="term" value="C:mitochondrial outer membrane translocase complex"/>
    <property type="evidence" value="ECO:0007669"/>
    <property type="project" value="InterPro"/>
</dbReference>
<dbReference type="PROSITE" id="PS50011">
    <property type="entry name" value="PROTEIN_KINASE_DOM"/>
    <property type="match status" value="1"/>
</dbReference>
<dbReference type="SMART" id="SM00220">
    <property type="entry name" value="S_TKc"/>
    <property type="match status" value="1"/>
</dbReference>
<dbReference type="Gene3D" id="1.20.960.10">
    <property type="entry name" value="Mitochondrial outer membrane translocase complex, subunit Tom20 domain"/>
    <property type="match status" value="1"/>
</dbReference>
<dbReference type="GO" id="GO:0006886">
    <property type="term" value="P:intracellular protein transport"/>
    <property type="evidence" value="ECO:0007669"/>
    <property type="project" value="InterPro"/>
</dbReference>
<keyword evidence="7" id="KW-0472">Membrane</keyword>
<dbReference type="InterPro" id="IPR001245">
    <property type="entry name" value="Ser-Thr/Tyr_kinase_cat_dom"/>
</dbReference>
<gene>
    <name evidence="9" type="ORF">CTheo_3349</name>
</gene>
<evidence type="ECO:0000256" key="2">
    <source>
        <dbReference type="ARBA" id="ARBA00005792"/>
    </source>
</evidence>
<dbReference type="GO" id="GO:0005524">
    <property type="term" value="F:ATP binding"/>
    <property type="evidence" value="ECO:0007669"/>
    <property type="project" value="InterPro"/>
</dbReference>
<dbReference type="InterPro" id="IPR000719">
    <property type="entry name" value="Prot_kinase_dom"/>
</dbReference>
<dbReference type="InterPro" id="IPR051681">
    <property type="entry name" value="Ser/Thr_Kinases-Pseudokinases"/>
</dbReference>
<evidence type="ECO:0000313" key="10">
    <source>
        <dbReference type="Proteomes" id="UP000383932"/>
    </source>
</evidence>
<protein>
    <recommendedName>
        <fullName evidence="8">Protein kinase domain-containing protein</fullName>
    </recommendedName>
</protein>
<evidence type="ECO:0000256" key="7">
    <source>
        <dbReference type="ARBA" id="ARBA00023136"/>
    </source>
</evidence>
<keyword evidence="3" id="KW-0812">Transmembrane</keyword>
<dbReference type="Pfam" id="PF07714">
    <property type="entry name" value="PK_Tyr_Ser-Thr"/>
    <property type="match status" value="1"/>
</dbReference>
<comment type="similarity">
    <text evidence="2">Belongs to the Tom20 family.</text>
</comment>
<accession>A0A5N5QPV3</accession>
<evidence type="ECO:0000256" key="4">
    <source>
        <dbReference type="ARBA" id="ARBA00022787"/>
    </source>
</evidence>
<dbReference type="OrthoDB" id="346907at2759"/>
<dbReference type="GO" id="GO:0004674">
    <property type="term" value="F:protein serine/threonine kinase activity"/>
    <property type="evidence" value="ECO:0007669"/>
    <property type="project" value="TreeGrafter"/>
</dbReference>
<dbReference type="SUPFAM" id="SSF56112">
    <property type="entry name" value="Protein kinase-like (PK-like)"/>
    <property type="match status" value="1"/>
</dbReference>
<evidence type="ECO:0000256" key="5">
    <source>
        <dbReference type="ARBA" id="ARBA00022989"/>
    </source>
</evidence>
<dbReference type="Proteomes" id="UP000383932">
    <property type="component" value="Unassembled WGS sequence"/>
</dbReference>
<sequence length="444" mass="48628">MEAGSSRNPANSGGSIPVITGAMLVDEILSHLAGHNCKDVTADIDIPSCSQIAISTGGFGDVYRGALLNGTRVALKCLRVLTQRAAHELYVWSKCKHPNVLELIGVAKYRDQIAMVSPWMDNGHLSWFLSQQPQADRYTICVQIADGMAYLHHQGIVYGDMKGANILVSQDNTPKLTDFGSASMKEYTLQFTATQSQPGMSLRWTAPEIVMGDTGHSFQGDVYGLGMTMLEIITGSLPYANVRVEQAVLYKIISKVLPGRPKVLIGSFSTDQADSLWLLLTNCWEHDPKDRPTAAEVHLWLRAIAPERFEDPVSDVVEEEIIPDQTVHEEELASAPDSSNEDLSGELNEGLTKIRAEPLPSGSDQREKYFMECVSAGERMINEGPALEVPAALSFYRALRVYPAPLELITIYQKTLPSRIFALVIELTNLDVSSAGPAIEPSEP</sequence>
<feature type="domain" description="Protein kinase" evidence="8">
    <location>
        <begin position="48"/>
        <end position="301"/>
    </location>
</feature>
<evidence type="ECO:0000259" key="8">
    <source>
        <dbReference type="PROSITE" id="PS50011"/>
    </source>
</evidence>
<dbReference type="PANTHER" id="PTHR44329:SF214">
    <property type="entry name" value="PROTEIN KINASE DOMAIN-CONTAINING PROTEIN"/>
    <property type="match status" value="1"/>
</dbReference>
<keyword evidence="10" id="KW-1185">Reference proteome</keyword>
<evidence type="ECO:0000313" key="9">
    <source>
        <dbReference type="EMBL" id="KAB5593186.1"/>
    </source>
</evidence>
<dbReference type="PANTHER" id="PTHR44329">
    <property type="entry name" value="SERINE/THREONINE-PROTEIN KINASE TNNI3K-RELATED"/>
    <property type="match status" value="1"/>
</dbReference>
<evidence type="ECO:0000256" key="6">
    <source>
        <dbReference type="ARBA" id="ARBA00023128"/>
    </source>
</evidence>
<dbReference type="InterPro" id="IPR008271">
    <property type="entry name" value="Ser/Thr_kinase_AS"/>
</dbReference>
<dbReference type="PRINTS" id="PR00351">
    <property type="entry name" value="OM20RECEPTOR"/>
</dbReference>
<dbReference type="PROSITE" id="PS00108">
    <property type="entry name" value="PROTEIN_KINASE_ST"/>
    <property type="match status" value="1"/>
</dbReference>
<dbReference type="InterPro" id="IPR002056">
    <property type="entry name" value="MAS20"/>
</dbReference>
<evidence type="ECO:0000256" key="1">
    <source>
        <dbReference type="ARBA" id="ARBA00004572"/>
    </source>
</evidence>
<comment type="subcellular location">
    <subcellularLocation>
        <location evidence="1">Mitochondrion outer membrane</location>
        <topology evidence="1">Single-pass membrane protein</topology>
    </subcellularLocation>
</comment>
<organism evidence="9 10">
    <name type="scientific">Ceratobasidium theobromae</name>
    <dbReference type="NCBI Taxonomy" id="1582974"/>
    <lineage>
        <taxon>Eukaryota</taxon>
        <taxon>Fungi</taxon>
        <taxon>Dikarya</taxon>
        <taxon>Basidiomycota</taxon>
        <taxon>Agaricomycotina</taxon>
        <taxon>Agaricomycetes</taxon>
        <taxon>Cantharellales</taxon>
        <taxon>Ceratobasidiaceae</taxon>
        <taxon>Ceratobasidium</taxon>
    </lineage>
</organism>
<comment type="caution">
    <text evidence="9">The sequence shown here is derived from an EMBL/GenBank/DDBJ whole genome shotgun (WGS) entry which is preliminary data.</text>
</comment>
<dbReference type="EMBL" id="SSOP01000043">
    <property type="protein sequence ID" value="KAB5593186.1"/>
    <property type="molecule type" value="Genomic_DNA"/>
</dbReference>
<keyword evidence="6" id="KW-0496">Mitochondrion</keyword>
<dbReference type="AlphaFoldDB" id="A0A5N5QPV3"/>